<feature type="compositionally biased region" description="Basic and acidic residues" evidence="1">
    <location>
        <begin position="240"/>
        <end position="249"/>
    </location>
</feature>
<accession>A0A0D0C3R8</accession>
<gene>
    <name evidence="2" type="ORF">GYMLUDRAFT_965920</name>
</gene>
<keyword evidence="3" id="KW-1185">Reference proteome</keyword>
<protein>
    <submittedName>
        <fullName evidence="2">Uncharacterized protein</fullName>
    </submittedName>
</protein>
<name>A0A0D0C3R8_9AGAR</name>
<proteinExistence type="predicted"/>
<feature type="compositionally biased region" description="Basic residues" evidence="1">
    <location>
        <begin position="119"/>
        <end position="128"/>
    </location>
</feature>
<dbReference type="AlphaFoldDB" id="A0A0D0C3R8"/>
<evidence type="ECO:0000313" key="3">
    <source>
        <dbReference type="Proteomes" id="UP000053593"/>
    </source>
</evidence>
<sequence>MAKGCQIGYCVFPEAGKAENHRKTYHTSYYDIAMGDKARFGSNVVLRVQRDPDSGQLVCPCGNEGHNRYNKNVMFRICQLEFHPDGALSSDFDEPDEQLRVDPVSKNPVHPDLYDAAKRVKTKKRGPVKRMVPPPSDGQVDPGVSSPSSTPKSPSGPEDVDIDVPLGLTDPSLPSGSGVVAESSPSPAPPRADQDVDMDVPDGTDVPSFPPDFDLPSPTAFRPASPQVDVDMTDVGGEADFDKLGRDDGQDWIAPDDPHESEDEGDDWLGVSDPDSCPVADVDDDELVEAHRPLPDVTVQSSEDFLAEFGLLVDPTWHQTICLDCQRPVGWKSARRHVQQQHRSKSSRAERMAGAFRDLPKEDAFLEHLISLEANSPIPWPNEPIAPVPGLEVKVAYRCDFAGCGMVRGSKNSIRVHISQARHSWVTRTSFSSIHVHPLGGFYGSRQFVEISDPDEDQDDDIVLKSVMDFCKSKGLGEAPNRFKSSRELESSEMNELYRLFRWYEVLDDVEYAALRSAASSPRDAGDPGELRIRIAGNEYYHHVTGHLDRLSVTTRRWIRSPTLK</sequence>
<dbReference type="EMBL" id="KN834842">
    <property type="protein sequence ID" value="KIK52457.1"/>
    <property type="molecule type" value="Genomic_DNA"/>
</dbReference>
<evidence type="ECO:0000313" key="2">
    <source>
        <dbReference type="EMBL" id="KIK52457.1"/>
    </source>
</evidence>
<feature type="compositionally biased region" description="Low complexity" evidence="1">
    <location>
        <begin position="174"/>
        <end position="185"/>
    </location>
</feature>
<feature type="region of interest" description="Disordered" evidence="1">
    <location>
        <begin position="89"/>
        <end position="266"/>
    </location>
</feature>
<organism evidence="2 3">
    <name type="scientific">Collybiopsis luxurians FD-317 M1</name>
    <dbReference type="NCBI Taxonomy" id="944289"/>
    <lineage>
        <taxon>Eukaryota</taxon>
        <taxon>Fungi</taxon>
        <taxon>Dikarya</taxon>
        <taxon>Basidiomycota</taxon>
        <taxon>Agaricomycotina</taxon>
        <taxon>Agaricomycetes</taxon>
        <taxon>Agaricomycetidae</taxon>
        <taxon>Agaricales</taxon>
        <taxon>Marasmiineae</taxon>
        <taxon>Omphalotaceae</taxon>
        <taxon>Collybiopsis</taxon>
        <taxon>Collybiopsis luxurians</taxon>
    </lineage>
</organism>
<evidence type="ECO:0000256" key="1">
    <source>
        <dbReference type="SAM" id="MobiDB-lite"/>
    </source>
</evidence>
<dbReference type="Proteomes" id="UP000053593">
    <property type="component" value="Unassembled WGS sequence"/>
</dbReference>
<dbReference type="Pfam" id="PF12013">
    <property type="entry name" value="OrsD"/>
    <property type="match status" value="1"/>
</dbReference>
<dbReference type="HOGENOM" id="CLU_482363_0_0_1"/>
<reference evidence="2 3" key="1">
    <citation type="submission" date="2014-04" db="EMBL/GenBank/DDBJ databases">
        <title>Evolutionary Origins and Diversification of the Mycorrhizal Mutualists.</title>
        <authorList>
            <consortium name="DOE Joint Genome Institute"/>
            <consortium name="Mycorrhizal Genomics Consortium"/>
            <person name="Kohler A."/>
            <person name="Kuo A."/>
            <person name="Nagy L.G."/>
            <person name="Floudas D."/>
            <person name="Copeland A."/>
            <person name="Barry K.W."/>
            <person name="Cichocki N."/>
            <person name="Veneault-Fourrey C."/>
            <person name="LaButti K."/>
            <person name="Lindquist E.A."/>
            <person name="Lipzen A."/>
            <person name="Lundell T."/>
            <person name="Morin E."/>
            <person name="Murat C."/>
            <person name="Riley R."/>
            <person name="Ohm R."/>
            <person name="Sun H."/>
            <person name="Tunlid A."/>
            <person name="Henrissat B."/>
            <person name="Grigoriev I.V."/>
            <person name="Hibbett D.S."/>
            <person name="Martin F."/>
        </authorList>
    </citation>
    <scope>NUCLEOTIDE SEQUENCE [LARGE SCALE GENOMIC DNA]</scope>
    <source>
        <strain evidence="2 3">FD-317 M1</strain>
    </source>
</reference>
<feature type="compositionally biased region" description="Low complexity" evidence="1">
    <location>
        <begin position="142"/>
        <end position="157"/>
    </location>
</feature>
<dbReference type="InterPro" id="IPR022698">
    <property type="entry name" value="OrsD"/>
</dbReference>